<organism evidence="1">
    <name type="scientific">Magallana gigas</name>
    <name type="common">Pacific oyster</name>
    <name type="synonym">Crassostrea gigas</name>
    <dbReference type="NCBI Taxonomy" id="29159"/>
    <lineage>
        <taxon>Eukaryota</taxon>
        <taxon>Metazoa</taxon>
        <taxon>Spiralia</taxon>
        <taxon>Lophotrochozoa</taxon>
        <taxon>Mollusca</taxon>
        <taxon>Bivalvia</taxon>
        <taxon>Autobranchia</taxon>
        <taxon>Pteriomorphia</taxon>
        <taxon>Ostreida</taxon>
        <taxon>Ostreoidea</taxon>
        <taxon>Ostreidae</taxon>
        <taxon>Magallana</taxon>
    </lineage>
</organism>
<dbReference type="PROSITE" id="PS50158">
    <property type="entry name" value="ZF_CCHC"/>
    <property type="match status" value="1"/>
</dbReference>
<proteinExistence type="predicted"/>
<dbReference type="AlphaFoldDB" id="K1Q855"/>
<protein>
    <submittedName>
        <fullName evidence="1">Uncharacterized protein</fullName>
    </submittedName>
</protein>
<dbReference type="InParanoid" id="K1Q855"/>
<dbReference type="GO" id="GO:0003676">
    <property type="term" value="F:nucleic acid binding"/>
    <property type="evidence" value="ECO:0007669"/>
    <property type="project" value="InterPro"/>
</dbReference>
<evidence type="ECO:0000313" key="1">
    <source>
        <dbReference type="EMBL" id="EKC32962.1"/>
    </source>
</evidence>
<dbReference type="InterPro" id="IPR001878">
    <property type="entry name" value="Znf_CCHC"/>
</dbReference>
<dbReference type="EMBL" id="JH817508">
    <property type="protein sequence ID" value="EKC32962.1"/>
    <property type="molecule type" value="Genomic_DNA"/>
</dbReference>
<gene>
    <name evidence="1" type="ORF">CGI_10006093</name>
</gene>
<accession>K1Q855</accession>
<sequence>MWVTNEEVNNVFAAQGDIKAVNRVLDNGVATGIREVVFFMREGEQKHLPYLTCIMTIPGRHPICFRCEGVGHLRHQCPYGHANPGPRSYASAAQGPAGGKRVERPVDCSMQVEIITYMPGT</sequence>
<dbReference type="GO" id="GO:0008270">
    <property type="term" value="F:zinc ion binding"/>
    <property type="evidence" value="ECO:0007669"/>
    <property type="project" value="InterPro"/>
</dbReference>
<name>K1Q855_MAGGI</name>
<reference evidence="1" key="1">
    <citation type="journal article" date="2012" name="Nature">
        <title>The oyster genome reveals stress adaptation and complexity of shell formation.</title>
        <authorList>
            <person name="Zhang G."/>
            <person name="Fang X."/>
            <person name="Guo X."/>
            <person name="Li L."/>
            <person name="Luo R."/>
            <person name="Xu F."/>
            <person name="Yang P."/>
            <person name="Zhang L."/>
            <person name="Wang X."/>
            <person name="Qi H."/>
            <person name="Xiong Z."/>
            <person name="Que H."/>
            <person name="Xie Y."/>
            <person name="Holland P.W."/>
            <person name="Paps J."/>
            <person name="Zhu Y."/>
            <person name="Wu F."/>
            <person name="Chen Y."/>
            <person name="Wang J."/>
            <person name="Peng C."/>
            <person name="Meng J."/>
            <person name="Yang L."/>
            <person name="Liu J."/>
            <person name="Wen B."/>
            <person name="Zhang N."/>
            <person name="Huang Z."/>
            <person name="Zhu Q."/>
            <person name="Feng Y."/>
            <person name="Mount A."/>
            <person name="Hedgecock D."/>
            <person name="Xu Z."/>
            <person name="Liu Y."/>
            <person name="Domazet-Loso T."/>
            <person name="Du Y."/>
            <person name="Sun X."/>
            <person name="Zhang S."/>
            <person name="Liu B."/>
            <person name="Cheng P."/>
            <person name="Jiang X."/>
            <person name="Li J."/>
            <person name="Fan D."/>
            <person name="Wang W."/>
            <person name="Fu W."/>
            <person name="Wang T."/>
            <person name="Wang B."/>
            <person name="Zhang J."/>
            <person name="Peng Z."/>
            <person name="Li Y."/>
            <person name="Li N."/>
            <person name="Wang J."/>
            <person name="Chen M."/>
            <person name="He Y."/>
            <person name="Tan F."/>
            <person name="Song X."/>
            <person name="Zheng Q."/>
            <person name="Huang R."/>
            <person name="Yang H."/>
            <person name="Du X."/>
            <person name="Chen L."/>
            <person name="Yang M."/>
            <person name="Gaffney P.M."/>
            <person name="Wang S."/>
            <person name="Luo L."/>
            <person name="She Z."/>
            <person name="Ming Y."/>
            <person name="Huang W."/>
            <person name="Zhang S."/>
            <person name="Huang B."/>
            <person name="Zhang Y."/>
            <person name="Qu T."/>
            <person name="Ni P."/>
            <person name="Miao G."/>
            <person name="Wang J."/>
            <person name="Wang Q."/>
            <person name="Steinberg C.E."/>
            <person name="Wang H."/>
            <person name="Li N."/>
            <person name="Qian L."/>
            <person name="Zhang G."/>
            <person name="Li Y."/>
            <person name="Yang H."/>
            <person name="Liu X."/>
            <person name="Wang J."/>
            <person name="Yin Y."/>
            <person name="Wang J."/>
        </authorList>
    </citation>
    <scope>NUCLEOTIDE SEQUENCE [LARGE SCALE GENOMIC DNA]</scope>
    <source>
        <strain evidence="1">05x7-T-G4-1.051#20</strain>
    </source>
</reference>
<dbReference type="HOGENOM" id="CLU_2040329_0_0_1"/>